<dbReference type="InterPro" id="IPR000683">
    <property type="entry name" value="Gfo/Idh/MocA-like_OxRdtase_N"/>
</dbReference>
<dbReference type="OrthoDB" id="10250282at2759"/>
<dbReference type="PANTHER" id="PTHR43249">
    <property type="entry name" value="UDP-N-ACETYL-2-AMINO-2-DEOXY-D-GLUCURONATE OXIDASE"/>
    <property type="match status" value="1"/>
</dbReference>
<dbReference type="EMBL" id="DF236994">
    <property type="protein sequence ID" value="GAQ80065.1"/>
    <property type="molecule type" value="Genomic_DNA"/>
</dbReference>
<dbReference type="InterPro" id="IPR013944">
    <property type="entry name" value="OxRdtase_put_C"/>
</dbReference>
<protein>
    <submittedName>
        <fullName evidence="3">Uncharacterized protein</fullName>
    </submittedName>
</protein>
<reference evidence="3 4" key="1">
    <citation type="journal article" date="2014" name="Nat. Commun.">
        <title>Klebsormidium flaccidum genome reveals primary factors for plant terrestrial adaptation.</title>
        <authorList>
            <person name="Hori K."/>
            <person name="Maruyama F."/>
            <person name="Fujisawa T."/>
            <person name="Togashi T."/>
            <person name="Yamamoto N."/>
            <person name="Seo M."/>
            <person name="Sato S."/>
            <person name="Yamada T."/>
            <person name="Mori H."/>
            <person name="Tajima N."/>
            <person name="Moriyama T."/>
            <person name="Ikeuchi M."/>
            <person name="Watanabe M."/>
            <person name="Wada H."/>
            <person name="Kobayashi K."/>
            <person name="Saito M."/>
            <person name="Masuda T."/>
            <person name="Sasaki-Sekimoto Y."/>
            <person name="Mashiguchi K."/>
            <person name="Awai K."/>
            <person name="Shimojima M."/>
            <person name="Masuda S."/>
            <person name="Iwai M."/>
            <person name="Nobusawa T."/>
            <person name="Narise T."/>
            <person name="Kondo S."/>
            <person name="Saito H."/>
            <person name="Sato R."/>
            <person name="Murakawa M."/>
            <person name="Ihara Y."/>
            <person name="Oshima-Yamada Y."/>
            <person name="Ohtaka K."/>
            <person name="Satoh M."/>
            <person name="Sonobe K."/>
            <person name="Ishii M."/>
            <person name="Ohtani R."/>
            <person name="Kanamori-Sato M."/>
            <person name="Honoki R."/>
            <person name="Miyazaki D."/>
            <person name="Mochizuki H."/>
            <person name="Umetsu J."/>
            <person name="Higashi K."/>
            <person name="Shibata D."/>
            <person name="Kamiya Y."/>
            <person name="Sato N."/>
            <person name="Nakamura Y."/>
            <person name="Tabata S."/>
            <person name="Ida S."/>
            <person name="Kurokawa K."/>
            <person name="Ohta H."/>
        </authorList>
    </citation>
    <scope>NUCLEOTIDE SEQUENCE [LARGE SCALE GENOMIC DNA]</scope>
    <source>
        <strain evidence="3 4">NIES-2285</strain>
    </source>
</reference>
<dbReference type="Proteomes" id="UP000054558">
    <property type="component" value="Unassembled WGS sequence"/>
</dbReference>
<name>A0A1Y1HN43_KLENI</name>
<dbReference type="Gene3D" id="3.30.360.10">
    <property type="entry name" value="Dihydrodipicolinate Reductase, domain 2"/>
    <property type="match status" value="1"/>
</dbReference>
<dbReference type="STRING" id="105231.A0A1Y1HN43"/>
<dbReference type="InterPro" id="IPR036291">
    <property type="entry name" value="NAD(P)-bd_dom_sf"/>
</dbReference>
<dbReference type="Pfam" id="PF01408">
    <property type="entry name" value="GFO_IDH_MocA"/>
    <property type="match status" value="1"/>
</dbReference>
<dbReference type="AlphaFoldDB" id="A0A1Y1HN43"/>
<dbReference type="GO" id="GO:0000166">
    <property type="term" value="F:nucleotide binding"/>
    <property type="evidence" value="ECO:0007669"/>
    <property type="project" value="InterPro"/>
</dbReference>
<dbReference type="PANTHER" id="PTHR43249:SF1">
    <property type="entry name" value="D-GLUCOSIDE 3-DEHYDROGENASE"/>
    <property type="match status" value="1"/>
</dbReference>
<dbReference type="SUPFAM" id="SSF55347">
    <property type="entry name" value="Glyceraldehyde-3-phosphate dehydrogenase-like, C-terminal domain"/>
    <property type="match status" value="1"/>
</dbReference>
<gene>
    <name evidence="3" type="ORF">KFL_000450210</name>
</gene>
<dbReference type="Gene3D" id="3.40.50.720">
    <property type="entry name" value="NAD(P)-binding Rossmann-like Domain"/>
    <property type="match status" value="1"/>
</dbReference>
<keyword evidence="4" id="KW-1185">Reference proteome</keyword>
<dbReference type="GO" id="GO:0016616">
    <property type="term" value="F:oxidoreductase activity, acting on the CH-OH group of donors, NAD or NADP as acceptor"/>
    <property type="evidence" value="ECO:0000318"/>
    <property type="project" value="GO_Central"/>
</dbReference>
<feature type="domain" description="Oxidoreductase putative C-terminal" evidence="2">
    <location>
        <begin position="177"/>
        <end position="317"/>
    </location>
</feature>
<feature type="domain" description="Gfo/Idh/MocA-like oxidoreductase N-terminal" evidence="1">
    <location>
        <begin position="26"/>
        <end position="173"/>
    </location>
</feature>
<accession>A0A1Y1HN43</accession>
<organism evidence="3 4">
    <name type="scientific">Klebsormidium nitens</name>
    <name type="common">Green alga</name>
    <name type="synonym">Ulothrix nitens</name>
    <dbReference type="NCBI Taxonomy" id="105231"/>
    <lineage>
        <taxon>Eukaryota</taxon>
        <taxon>Viridiplantae</taxon>
        <taxon>Streptophyta</taxon>
        <taxon>Klebsormidiophyceae</taxon>
        <taxon>Klebsormidiales</taxon>
        <taxon>Klebsormidiaceae</taxon>
        <taxon>Klebsormidium</taxon>
    </lineage>
</organism>
<evidence type="ECO:0000259" key="2">
    <source>
        <dbReference type="Pfam" id="PF08635"/>
    </source>
</evidence>
<dbReference type="Pfam" id="PF08635">
    <property type="entry name" value="ox_reductase_C"/>
    <property type="match status" value="1"/>
</dbReference>
<dbReference type="OMA" id="WKYDSGA"/>
<evidence type="ECO:0000313" key="4">
    <source>
        <dbReference type="Proteomes" id="UP000054558"/>
    </source>
</evidence>
<evidence type="ECO:0000313" key="3">
    <source>
        <dbReference type="EMBL" id="GAQ80065.1"/>
    </source>
</evidence>
<sequence>MFRALTLLKDRAVGGGAAFTAKRWMHVALVGAGGIHFGSPEGPWNHAARLQEIPGVSFSAVVDPNVELAQARIDKCRQGPRGELWKNTQALASHRDLLTGPSVRPDAVFIGVPPVFHGSLHDPSARIELDLARAGVHFFVDKPLSVRPSEEVRQLARELEALRREKGLVMSVGYMLRYSPAVTAAKKILAEVGRPPAAIVARYACAYSEIRKREWWDVTQSGGPVVEQGTHFLDLMRFFGGEVRHETLGGVAVGPEYPLSDMPAAPGGEHQVPRERRINRATAATFLFESGAVGSFTHTIVLNGAAFFTEIDIFADGLHVIICDPYADARVRVRHPGREDYQEVAVDRTVDMYYEELAAFVRAVQTGETSGVRSPYSDAAKTYELSQCVASRCESGDLQADGSLPAAMKTTEP</sequence>
<dbReference type="SUPFAM" id="SSF51735">
    <property type="entry name" value="NAD(P)-binding Rossmann-fold domains"/>
    <property type="match status" value="1"/>
</dbReference>
<dbReference type="InterPro" id="IPR052515">
    <property type="entry name" value="Gfo/Idh/MocA_Oxidoreductase"/>
</dbReference>
<evidence type="ECO:0000259" key="1">
    <source>
        <dbReference type="Pfam" id="PF01408"/>
    </source>
</evidence>
<proteinExistence type="predicted"/>